<reference evidence="5" key="1">
    <citation type="submission" date="2024-06" db="EMBL/GenBank/DDBJ databases">
        <title>Multi-omics analyses provide insights into the biosynthesis of the anticancer antibiotic pleurotin in Hohenbuehelia grisea.</title>
        <authorList>
            <person name="Weaver J.A."/>
            <person name="Alberti F."/>
        </authorList>
    </citation>
    <scope>NUCLEOTIDE SEQUENCE [LARGE SCALE GENOMIC DNA]</scope>
    <source>
        <strain evidence="5">T-177</strain>
    </source>
</reference>
<evidence type="ECO:0000259" key="3">
    <source>
        <dbReference type="Pfam" id="PF08030"/>
    </source>
</evidence>
<dbReference type="SUPFAM" id="SSF52343">
    <property type="entry name" value="Ferredoxin reductase-like, C-terminal NADP-linked domain"/>
    <property type="match status" value="1"/>
</dbReference>
<dbReference type="Proteomes" id="UP001556367">
    <property type="component" value="Unassembled WGS sequence"/>
</dbReference>
<dbReference type="Pfam" id="PF08030">
    <property type="entry name" value="NAD_binding_6"/>
    <property type="match status" value="1"/>
</dbReference>
<keyword evidence="5" id="KW-1185">Reference proteome</keyword>
<dbReference type="InterPro" id="IPR013121">
    <property type="entry name" value="Fe_red_NAD-bd_6"/>
</dbReference>
<feature type="domain" description="Ferric reductase NAD binding" evidence="3">
    <location>
        <begin position="58"/>
        <end position="200"/>
    </location>
</feature>
<evidence type="ECO:0000256" key="2">
    <source>
        <dbReference type="ARBA" id="ARBA00023002"/>
    </source>
</evidence>
<proteinExistence type="predicted"/>
<dbReference type="EMBL" id="JASNQZ010000008">
    <property type="protein sequence ID" value="KAL0954201.1"/>
    <property type="molecule type" value="Genomic_DNA"/>
</dbReference>
<dbReference type="InterPro" id="IPR039261">
    <property type="entry name" value="FNR_nucleotide-bd"/>
</dbReference>
<accession>A0ABR3JF65</accession>
<dbReference type="Gene3D" id="3.40.50.80">
    <property type="entry name" value="Nucleotide-binding domain of ferredoxin-NADP reductase (FNR) module"/>
    <property type="match status" value="1"/>
</dbReference>
<dbReference type="PANTHER" id="PTHR32361:SF23">
    <property type="entry name" value="FERRIC-CHELATE REDUCTASE"/>
    <property type="match status" value="1"/>
</dbReference>
<comment type="caution">
    <text evidence="4">The sequence shown here is derived from an EMBL/GenBank/DDBJ whole genome shotgun (WGS) entry which is preliminary data.</text>
</comment>
<keyword evidence="2" id="KW-0560">Oxidoreductase</keyword>
<dbReference type="InterPro" id="IPR051410">
    <property type="entry name" value="Ferric/Cupric_Reductase"/>
</dbReference>
<dbReference type="CDD" id="cd06186">
    <property type="entry name" value="NOX_Duox_like_FAD_NADP"/>
    <property type="match status" value="1"/>
</dbReference>
<evidence type="ECO:0000256" key="1">
    <source>
        <dbReference type="ARBA" id="ARBA00022448"/>
    </source>
</evidence>
<protein>
    <recommendedName>
        <fullName evidence="3">Ferric reductase NAD binding domain-containing protein</fullName>
    </recommendedName>
</protein>
<dbReference type="PANTHER" id="PTHR32361">
    <property type="entry name" value="FERRIC/CUPRIC REDUCTASE TRANSMEMBRANE COMPONENT"/>
    <property type="match status" value="1"/>
</dbReference>
<evidence type="ECO:0000313" key="4">
    <source>
        <dbReference type="EMBL" id="KAL0954201.1"/>
    </source>
</evidence>
<organism evidence="4 5">
    <name type="scientific">Hohenbuehelia grisea</name>
    <dbReference type="NCBI Taxonomy" id="104357"/>
    <lineage>
        <taxon>Eukaryota</taxon>
        <taxon>Fungi</taxon>
        <taxon>Dikarya</taxon>
        <taxon>Basidiomycota</taxon>
        <taxon>Agaricomycotina</taxon>
        <taxon>Agaricomycetes</taxon>
        <taxon>Agaricomycetidae</taxon>
        <taxon>Agaricales</taxon>
        <taxon>Pleurotineae</taxon>
        <taxon>Pleurotaceae</taxon>
        <taxon>Hohenbuehelia</taxon>
    </lineage>
</organism>
<sequence length="224" mass="24320">MKKASLEDAPEMVFYIRAHGGLTRDLFHSVESGLQERTLSVHVDGPYGGLVEDVPALYETLVFVAGGSGIAACLPWIQHAVARVEKGGAIVRAIHLIWVVREPAHLQWISNELDSITRRHPTLLQLHLFVTDKALSGVKVVPDDDSDGTPASSVELDLGPVQNGRPYLPELIPSLLSSSRRVLIFGCGPEGMRTDLCNAAAAAQRRVLAGEADVITLHTEFFGW</sequence>
<keyword evidence="1" id="KW-0813">Transport</keyword>
<evidence type="ECO:0000313" key="5">
    <source>
        <dbReference type="Proteomes" id="UP001556367"/>
    </source>
</evidence>
<gene>
    <name evidence="4" type="ORF">HGRIS_005329</name>
</gene>
<name>A0ABR3JF65_9AGAR</name>